<proteinExistence type="predicted"/>
<reference evidence="1" key="1">
    <citation type="submission" date="2009-10" db="EMBL/GenBank/DDBJ databases">
        <title>Diversity of trophic interactions inside an arsenic-rich microbial ecosystem.</title>
        <authorList>
            <person name="Bertin P.N."/>
            <person name="Heinrich-Salmeron A."/>
            <person name="Pelletier E."/>
            <person name="Goulhen-Chollet F."/>
            <person name="Arsene-Ploetze F."/>
            <person name="Gallien S."/>
            <person name="Calteau A."/>
            <person name="Vallenet D."/>
            <person name="Casiot C."/>
            <person name="Chane-Woon-Ming B."/>
            <person name="Giloteaux L."/>
            <person name="Barakat M."/>
            <person name="Bonnefoy V."/>
            <person name="Bruneel O."/>
            <person name="Chandler M."/>
            <person name="Cleiss J."/>
            <person name="Duran R."/>
            <person name="Elbaz-Poulichet F."/>
            <person name="Fonknechten N."/>
            <person name="Lauga B."/>
            <person name="Mornico D."/>
            <person name="Ortet P."/>
            <person name="Schaeffer C."/>
            <person name="Siguier P."/>
            <person name="Alexander Thil Smith A."/>
            <person name="Van Dorsselaer A."/>
            <person name="Weissenbach J."/>
            <person name="Medigue C."/>
            <person name="Le Paslier D."/>
        </authorList>
    </citation>
    <scope>NUCLEOTIDE SEQUENCE</scope>
</reference>
<accession>E6QKP5</accession>
<gene>
    <name evidence="1" type="ORF">CARN6_1210</name>
</gene>
<organism evidence="1">
    <name type="scientific">mine drainage metagenome</name>
    <dbReference type="NCBI Taxonomy" id="410659"/>
    <lineage>
        <taxon>unclassified sequences</taxon>
        <taxon>metagenomes</taxon>
        <taxon>ecological metagenomes</taxon>
    </lineage>
</organism>
<comment type="caution">
    <text evidence="1">The sequence shown here is derived from an EMBL/GenBank/DDBJ whole genome shotgun (WGS) entry which is preliminary data.</text>
</comment>
<name>E6QKP5_9ZZZZ</name>
<protein>
    <submittedName>
        <fullName evidence="1">Uncharacterized protein</fullName>
    </submittedName>
</protein>
<dbReference type="AlphaFoldDB" id="E6QKP5"/>
<sequence>MIPLPSNSIQPGRLETELNLTSSYKKYPTFCQKIPLNSTDKFSASLTVKNGLTSICYKSGLSRRDASKSILVDVLNQEDHIQ</sequence>
<dbReference type="EMBL" id="CABQ01000146">
    <property type="protein sequence ID" value="CBI07815.1"/>
    <property type="molecule type" value="Genomic_DNA"/>
</dbReference>
<evidence type="ECO:0000313" key="1">
    <source>
        <dbReference type="EMBL" id="CBI07815.1"/>
    </source>
</evidence>